<dbReference type="SUPFAM" id="SSF51735">
    <property type="entry name" value="NAD(P)-binding Rossmann-fold domains"/>
    <property type="match status" value="1"/>
</dbReference>
<feature type="domain" description="Gfo/Idh/MocA-like oxidoreductase N-terminal" evidence="3">
    <location>
        <begin position="4"/>
        <end position="123"/>
    </location>
</feature>
<name>A0A6J6DCA5_9ZZZZ</name>
<comment type="similarity">
    <text evidence="1">Belongs to the Gfo/Idh/MocA family.</text>
</comment>
<dbReference type="Pfam" id="PF22725">
    <property type="entry name" value="GFO_IDH_MocA_C3"/>
    <property type="match status" value="1"/>
</dbReference>
<accession>A0A6J6DCA5</accession>
<dbReference type="InterPro" id="IPR055170">
    <property type="entry name" value="GFO_IDH_MocA-like_dom"/>
</dbReference>
<dbReference type="InterPro" id="IPR036291">
    <property type="entry name" value="NAD(P)-bd_dom_sf"/>
</dbReference>
<sequence length="343" mass="37342">MTLRWGVIAPGAIARVFASDLAILDPSRECHRITAVGSRELVRAAQFARDFGVEDHFGSYSQVLASPKVDVVYVANVQSAHHETVMTALDAGKHVLCEKPITINASQAREIFDLAQSRGIFVMEAMWMRFLPHIIKVLDLIANDAIGEPHFVIADHGQWVHGKQDHRLLDPYRGGGALLDLGVYPITLAHLVMGVPTQVTATASFTGQGVDSEVSINLGFDEGKSATLHTTIDSVTATRATIAGSKGRIEIDRSFYAPTGFTLFGHDGSERRFENPLRVPGYVGIGEQTREVALAIKAGEIESPMRSHQSTLEVMSIMDEIRKRIGLRYPGEISDADDSGIVS</sequence>
<gene>
    <name evidence="5" type="ORF">UFOPK1650_00038</name>
</gene>
<evidence type="ECO:0000259" key="3">
    <source>
        <dbReference type="Pfam" id="PF01408"/>
    </source>
</evidence>
<evidence type="ECO:0000256" key="1">
    <source>
        <dbReference type="ARBA" id="ARBA00010928"/>
    </source>
</evidence>
<proteinExistence type="inferred from homology"/>
<protein>
    <submittedName>
        <fullName evidence="5">Unannotated protein</fullName>
    </submittedName>
</protein>
<evidence type="ECO:0000313" key="5">
    <source>
        <dbReference type="EMBL" id="CAB4559178.1"/>
    </source>
</evidence>
<dbReference type="PANTHER" id="PTHR22604">
    <property type="entry name" value="OXIDOREDUCTASES"/>
    <property type="match status" value="1"/>
</dbReference>
<keyword evidence="2" id="KW-0560">Oxidoreductase</keyword>
<dbReference type="Pfam" id="PF01408">
    <property type="entry name" value="GFO_IDH_MocA"/>
    <property type="match status" value="1"/>
</dbReference>
<organism evidence="5">
    <name type="scientific">freshwater metagenome</name>
    <dbReference type="NCBI Taxonomy" id="449393"/>
    <lineage>
        <taxon>unclassified sequences</taxon>
        <taxon>metagenomes</taxon>
        <taxon>ecological metagenomes</taxon>
    </lineage>
</organism>
<dbReference type="AlphaFoldDB" id="A0A6J6DCA5"/>
<dbReference type="GO" id="GO:0016491">
    <property type="term" value="F:oxidoreductase activity"/>
    <property type="evidence" value="ECO:0007669"/>
    <property type="project" value="UniProtKB-KW"/>
</dbReference>
<dbReference type="SUPFAM" id="SSF55347">
    <property type="entry name" value="Glyceraldehyde-3-phosphate dehydrogenase-like, C-terminal domain"/>
    <property type="match status" value="1"/>
</dbReference>
<dbReference type="InterPro" id="IPR050984">
    <property type="entry name" value="Gfo/Idh/MocA_domain"/>
</dbReference>
<dbReference type="Gene3D" id="3.30.360.10">
    <property type="entry name" value="Dihydrodipicolinate Reductase, domain 2"/>
    <property type="match status" value="1"/>
</dbReference>
<dbReference type="Gene3D" id="3.40.50.720">
    <property type="entry name" value="NAD(P)-binding Rossmann-like Domain"/>
    <property type="match status" value="1"/>
</dbReference>
<dbReference type="InterPro" id="IPR000683">
    <property type="entry name" value="Gfo/Idh/MocA-like_OxRdtase_N"/>
</dbReference>
<evidence type="ECO:0000259" key="4">
    <source>
        <dbReference type="Pfam" id="PF22725"/>
    </source>
</evidence>
<dbReference type="GO" id="GO:0000166">
    <property type="term" value="F:nucleotide binding"/>
    <property type="evidence" value="ECO:0007669"/>
    <property type="project" value="InterPro"/>
</dbReference>
<evidence type="ECO:0000256" key="2">
    <source>
        <dbReference type="ARBA" id="ARBA00023002"/>
    </source>
</evidence>
<reference evidence="5" key="1">
    <citation type="submission" date="2020-05" db="EMBL/GenBank/DDBJ databases">
        <authorList>
            <person name="Chiriac C."/>
            <person name="Salcher M."/>
            <person name="Ghai R."/>
            <person name="Kavagutti S V."/>
        </authorList>
    </citation>
    <scope>NUCLEOTIDE SEQUENCE</scope>
</reference>
<dbReference type="EMBL" id="CAEZTJ010000002">
    <property type="protein sequence ID" value="CAB4559178.1"/>
    <property type="molecule type" value="Genomic_DNA"/>
</dbReference>
<dbReference type="PANTHER" id="PTHR22604:SF105">
    <property type="entry name" value="TRANS-1,2-DIHYDROBENZENE-1,2-DIOL DEHYDROGENASE"/>
    <property type="match status" value="1"/>
</dbReference>
<feature type="domain" description="GFO/IDH/MocA-like oxidoreductase" evidence="4">
    <location>
        <begin position="136"/>
        <end position="250"/>
    </location>
</feature>